<reference evidence="1 2" key="1">
    <citation type="submission" date="2013-07" db="EMBL/GenBank/DDBJ databases">
        <authorList>
            <person name="Weinstock G."/>
            <person name="Sodergren E."/>
            <person name="Wylie T."/>
            <person name="Fulton L."/>
            <person name="Fulton R."/>
            <person name="Fronick C."/>
            <person name="O'Laughlin M."/>
            <person name="Godfrey J."/>
            <person name="Miner T."/>
            <person name="Herter B."/>
            <person name="Appelbaum E."/>
            <person name="Cordes M."/>
            <person name="Lek S."/>
            <person name="Wollam A."/>
            <person name="Pepin K.H."/>
            <person name="Palsikar V.B."/>
            <person name="Mitreva M."/>
            <person name="Wilson R.K."/>
        </authorList>
    </citation>
    <scope>NUCLEOTIDE SEQUENCE [LARGE SCALE GENOMIC DNA]</scope>
    <source>
        <strain evidence="1 2">ATCC 14940</strain>
    </source>
</reference>
<proteinExistence type="predicted"/>
<sequence length="49" mass="5533">METSISDSPAYFSVVYPMIQLTLYIPSVPASSRLLPVPYHSSWKLIFIS</sequence>
<gene>
    <name evidence="1" type="ORF">CLOSYM_02186</name>
</gene>
<name>A0ABC9TY45_CLOSY</name>
<dbReference type="AlphaFoldDB" id="A0ABC9TY45"/>
<comment type="caution">
    <text evidence="1">The sequence shown here is derived from an EMBL/GenBank/DDBJ whole genome shotgun (WGS) entry which is preliminary data.</text>
</comment>
<dbReference type="Proteomes" id="UP000016491">
    <property type="component" value="Unassembled WGS sequence"/>
</dbReference>
<evidence type="ECO:0000313" key="1">
    <source>
        <dbReference type="EMBL" id="ERI77216.1"/>
    </source>
</evidence>
<dbReference type="EMBL" id="AWSU01000163">
    <property type="protein sequence ID" value="ERI77216.1"/>
    <property type="molecule type" value="Genomic_DNA"/>
</dbReference>
<organism evidence="1 2">
    <name type="scientific">[Clostridium] symbiosum ATCC 14940</name>
    <dbReference type="NCBI Taxonomy" id="411472"/>
    <lineage>
        <taxon>Bacteria</taxon>
        <taxon>Bacillati</taxon>
        <taxon>Bacillota</taxon>
        <taxon>Clostridia</taxon>
        <taxon>Lachnospirales</taxon>
        <taxon>Lachnospiraceae</taxon>
        <taxon>Otoolea</taxon>
    </lineage>
</organism>
<evidence type="ECO:0000313" key="2">
    <source>
        <dbReference type="Proteomes" id="UP000016491"/>
    </source>
</evidence>
<protein>
    <submittedName>
        <fullName evidence="1">Uncharacterized protein</fullName>
    </submittedName>
</protein>
<accession>A0ABC9TY45</accession>